<accession>A0ABN7AVE6</accession>
<gene>
    <name evidence="2" type="ORF">NTJ_08782</name>
</gene>
<protein>
    <submittedName>
        <fullName evidence="2">Uncharacterized protein</fullName>
    </submittedName>
</protein>
<evidence type="ECO:0000313" key="3">
    <source>
        <dbReference type="Proteomes" id="UP001307889"/>
    </source>
</evidence>
<name>A0ABN7AVE6_9HEMI</name>
<evidence type="ECO:0000313" key="2">
    <source>
        <dbReference type="EMBL" id="BES95973.1"/>
    </source>
</evidence>
<feature type="region of interest" description="Disordered" evidence="1">
    <location>
        <begin position="1"/>
        <end position="46"/>
    </location>
</feature>
<proteinExistence type="predicted"/>
<keyword evidence="3" id="KW-1185">Reference proteome</keyword>
<organism evidence="2 3">
    <name type="scientific">Nesidiocoris tenuis</name>
    <dbReference type="NCBI Taxonomy" id="355587"/>
    <lineage>
        <taxon>Eukaryota</taxon>
        <taxon>Metazoa</taxon>
        <taxon>Ecdysozoa</taxon>
        <taxon>Arthropoda</taxon>
        <taxon>Hexapoda</taxon>
        <taxon>Insecta</taxon>
        <taxon>Pterygota</taxon>
        <taxon>Neoptera</taxon>
        <taxon>Paraneoptera</taxon>
        <taxon>Hemiptera</taxon>
        <taxon>Heteroptera</taxon>
        <taxon>Panheteroptera</taxon>
        <taxon>Cimicomorpha</taxon>
        <taxon>Miridae</taxon>
        <taxon>Dicyphina</taxon>
        <taxon>Nesidiocoris</taxon>
    </lineage>
</organism>
<dbReference type="EMBL" id="AP028914">
    <property type="protein sequence ID" value="BES95973.1"/>
    <property type="molecule type" value="Genomic_DNA"/>
</dbReference>
<evidence type="ECO:0000256" key="1">
    <source>
        <dbReference type="SAM" id="MobiDB-lite"/>
    </source>
</evidence>
<reference evidence="2 3" key="1">
    <citation type="submission" date="2023-09" db="EMBL/GenBank/DDBJ databases">
        <title>Nesidiocoris tenuis whole genome shotgun sequence.</title>
        <authorList>
            <person name="Shibata T."/>
            <person name="Shimoda M."/>
            <person name="Kobayashi T."/>
            <person name="Uehara T."/>
        </authorList>
    </citation>
    <scope>NUCLEOTIDE SEQUENCE [LARGE SCALE GENOMIC DNA]</scope>
    <source>
        <strain evidence="2 3">Japan</strain>
    </source>
</reference>
<sequence>MEEVLGGECGRARPDGTPLAVGSESRHTPATRTSSRPHRSRARFIPAGNWGDARRWRPVNFIFRRSAENYGPPSRHADVSAPLFQRHAENDARTRPASKGTNISERCGGIFKLGPEETNVIGFFRREIRKWGNYAM</sequence>
<dbReference type="Proteomes" id="UP001307889">
    <property type="component" value="Chromosome 6"/>
</dbReference>